<proteinExistence type="predicted"/>
<dbReference type="AlphaFoldDB" id="A0A1S3ZNC7"/>
<evidence type="ECO:0000313" key="4">
    <source>
        <dbReference type="Proteomes" id="UP000790787"/>
    </source>
</evidence>
<dbReference type="GO" id="GO:0005524">
    <property type="term" value="F:ATP binding"/>
    <property type="evidence" value="ECO:0007669"/>
    <property type="project" value="UniProtKB-KW"/>
</dbReference>
<dbReference type="GO" id="GO:0007166">
    <property type="term" value="P:cell surface receptor signaling pathway"/>
    <property type="evidence" value="ECO:0000318"/>
    <property type="project" value="GO_Central"/>
</dbReference>
<keyword evidence="1" id="KW-0547">Nucleotide-binding</keyword>
<dbReference type="InterPro" id="IPR011009">
    <property type="entry name" value="Kinase-like_dom_sf"/>
</dbReference>
<dbReference type="RefSeq" id="XP_016466040.1">
    <property type="nucleotide sequence ID" value="XM_016610554.2"/>
</dbReference>
<evidence type="ECO:0000256" key="2">
    <source>
        <dbReference type="ARBA" id="ARBA00022840"/>
    </source>
</evidence>
<organism evidence="4 5">
    <name type="scientific">Nicotiana tabacum</name>
    <name type="common">Common tobacco</name>
    <dbReference type="NCBI Taxonomy" id="4097"/>
    <lineage>
        <taxon>Eukaryota</taxon>
        <taxon>Viridiplantae</taxon>
        <taxon>Streptophyta</taxon>
        <taxon>Embryophyta</taxon>
        <taxon>Tracheophyta</taxon>
        <taxon>Spermatophyta</taxon>
        <taxon>Magnoliopsida</taxon>
        <taxon>eudicotyledons</taxon>
        <taxon>Gunneridae</taxon>
        <taxon>Pentapetalae</taxon>
        <taxon>asterids</taxon>
        <taxon>lamiids</taxon>
        <taxon>Solanales</taxon>
        <taxon>Solanaceae</taxon>
        <taxon>Nicotianoideae</taxon>
        <taxon>Nicotianeae</taxon>
        <taxon>Nicotiana</taxon>
    </lineage>
</organism>
<keyword evidence="2" id="KW-0067">ATP-binding</keyword>
<dbReference type="Gene3D" id="1.10.510.10">
    <property type="entry name" value="Transferase(Phosphotransferase) domain 1"/>
    <property type="match status" value="1"/>
</dbReference>
<name>A0A1S3ZNC7_TOBAC</name>
<dbReference type="InterPro" id="IPR045274">
    <property type="entry name" value="WAK-like"/>
</dbReference>
<dbReference type="SUPFAM" id="SSF56112">
    <property type="entry name" value="Protein kinase-like (PK-like)"/>
    <property type="match status" value="1"/>
</dbReference>
<evidence type="ECO:0000259" key="3">
    <source>
        <dbReference type="PROSITE" id="PS50011"/>
    </source>
</evidence>
<feature type="domain" description="Protein kinase" evidence="3">
    <location>
        <begin position="34"/>
        <end position="346"/>
    </location>
</feature>
<dbReference type="OMA" id="FEYEHSV"/>
<dbReference type="PROSITE" id="PS50011">
    <property type="entry name" value="PROTEIN_KINASE_DOM"/>
    <property type="match status" value="1"/>
</dbReference>
<dbReference type="OrthoDB" id="75710at2759"/>
<dbReference type="GO" id="GO:0005886">
    <property type="term" value="C:plasma membrane"/>
    <property type="evidence" value="ECO:0000318"/>
    <property type="project" value="GO_Central"/>
</dbReference>
<gene>
    <name evidence="5" type="primary">LOC107788826</name>
</gene>
<dbReference type="KEGG" id="nta:107788826"/>
<protein>
    <submittedName>
        <fullName evidence="5">Non-functional pseudokinase ZED1-like</fullName>
    </submittedName>
    <submittedName>
        <fullName evidence="5">Serine/threonine-protein kinase ZRK4-like</fullName>
    </submittedName>
</protein>
<dbReference type="PANTHER" id="PTHR27005:SF311">
    <property type="entry name" value="NON-FUNCTIONAL PSEUDOKINASE ZED1-LIKE"/>
    <property type="match status" value="1"/>
</dbReference>
<dbReference type="SMR" id="A0A1S3ZNC7"/>
<sequence length="358" mass="40731">MHHFGRLARKLLSYAIAERLKKKQYYLNNGSAVLKELLALCDGNCRIPLRYLSATEIENAIEHSKSKIELSGVDMVTGLLDNQLVLVRFNYQSFGSIHRDIAITAQMSHLKNVLRLFGCCLEFAKPVLVYEYVEAISLHDLLFNEGNRERVTRPVSWENRLRIVNEVASTVVYLHTEFTTPIIHRDINPFKVIIDRNSGAVKMVDFSLSISLPPGKLEVKDCVRGTLVLYIDPEYVRSGIVTQKTDVYGLGVLLFQLLTGTSMHEIDIRDIPPSVEFEDPNLPTSVQRYIKEGSAIDMADPAILEKHGIEIRQHLEDYLDLVKQCTESKGEDRPYMIKVAKELRRIGNCFRALTISQI</sequence>
<dbReference type="Pfam" id="PF00069">
    <property type="entry name" value="Pkinase"/>
    <property type="match status" value="1"/>
</dbReference>
<dbReference type="STRING" id="4097.A0A1S3ZNC7"/>
<dbReference type="InterPro" id="IPR000719">
    <property type="entry name" value="Prot_kinase_dom"/>
</dbReference>
<evidence type="ECO:0000313" key="5">
    <source>
        <dbReference type="RefSeq" id="XP_016466040.1"/>
    </source>
</evidence>
<accession>A0A1S3ZNC7</accession>
<dbReference type="PANTHER" id="PTHR27005">
    <property type="entry name" value="WALL-ASSOCIATED RECEPTOR KINASE-LIKE 21"/>
    <property type="match status" value="1"/>
</dbReference>
<dbReference type="Proteomes" id="UP000790787">
    <property type="component" value="Chromosome 8"/>
</dbReference>
<keyword evidence="4" id="KW-1185">Reference proteome</keyword>
<dbReference type="GO" id="GO:0004672">
    <property type="term" value="F:protein kinase activity"/>
    <property type="evidence" value="ECO:0007669"/>
    <property type="project" value="InterPro"/>
</dbReference>
<dbReference type="PaxDb" id="4097-A0A1S3ZNC7"/>
<dbReference type="GeneID" id="107788826"/>
<evidence type="ECO:0000256" key="1">
    <source>
        <dbReference type="ARBA" id="ARBA00022741"/>
    </source>
</evidence>
<reference evidence="5" key="2">
    <citation type="submission" date="2025-08" db="UniProtKB">
        <authorList>
            <consortium name="RefSeq"/>
        </authorList>
    </citation>
    <scope>IDENTIFICATION</scope>
    <source>
        <tissue evidence="5">Leaf</tissue>
    </source>
</reference>
<dbReference type="RefSeq" id="XP_016466040.1">
    <property type="nucleotide sequence ID" value="XM_016610554.1"/>
</dbReference>
<reference evidence="4" key="1">
    <citation type="journal article" date="2014" name="Nat. Commun.">
        <title>The tobacco genome sequence and its comparison with those of tomato and potato.</title>
        <authorList>
            <person name="Sierro N."/>
            <person name="Battey J.N."/>
            <person name="Ouadi S."/>
            <person name="Bakaher N."/>
            <person name="Bovet L."/>
            <person name="Willig A."/>
            <person name="Goepfert S."/>
            <person name="Peitsch M.C."/>
            <person name="Ivanov N.V."/>
        </authorList>
    </citation>
    <scope>NUCLEOTIDE SEQUENCE [LARGE SCALE GENOMIC DNA]</scope>
</reference>